<reference evidence="3" key="1">
    <citation type="submission" date="2016-11" db="UniProtKB">
        <authorList>
            <consortium name="WormBaseParasite"/>
        </authorList>
    </citation>
    <scope>IDENTIFICATION</scope>
</reference>
<keyword evidence="1" id="KW-0472">Membrane</keyword>
<sequence>MPKQNFTLLDYCGPLAVGGLFTTILFLLSLAMNFLFIRRNDEITAFEKLGAKFNLRVGPHRVSLVKRCTERRIDMD</sequence>
<organism evidence="2 3">
    <name type="scientific">Heterorhabditis bacteriophora</name>
    <name type="common">Entomopathogenic nematode worm</name>
    <dbReference type="NCBI Taxonomy" id="37862"/>
    <lineage>
        <taxon>Eukaryota</taxon>
        <taxon>Metazoa</taxon>
        <taxon>Ecdysozoa</taxon>
        <taxon>Nematoda</taxon>
        <taxon>Chromadorea</taxon>
        <taxon>Rhabditida</taxon>
        <taxon>Rhabditina</taxon>
        <taxon>Rhabditomorpha</taxon>
        <taxon>Strongyloidea</taxon>
        <taxon>Heterorhabditidae</taxon>
        <taxon>Heterorhabditis</taxon>
    </lineage>
</organism>
<dbReference type="Pfam" id="PF21525">
    <property type="entry name" value="Nlp36"/>
    <property type="match status" value="1"/>
</dbReference>
<dbReference type="Proteomes" id="UP000095283">
    <property type="component" value="Unplaced"/>
</dbReference>
<accession>A0A1I7WM94</accession>
<dbReference type="AlphaFoldDB" id="A0A1I7WM94"/>
<keyword evidence="2" id="KW-1185">Reference proteome</keyword>
<protein>
    <submittedName>
        <fullName evidence="3">Photosystem I assembly protein Ycf4</fullName>
    </submittedName>
</protein>
<evidence type="ECO:0000256" key="1">
    <source>
        <dbReference type="SAM" id="Phobius"/>
    </source>
</evidence>
<keyword evidence="1" id="KW-0812">Transmembrane</keyword>
<feature type="transmembrane region" description="Helical" evidence="1">
    <location>
        <begin position="15"/>
        <end position="36"/>
    </location>
</feature>
<evidence type="ECO:0000313" key="2">
    <source>
        <dbReference type="Proteomes" id="UP000095283"/>
    </source>
</evidence>
<evidence type="ECO:0000313" key="3">
    <source>
        <dbReference type="WBParaSite" id="Hba_06195"/>
    </source>
</evidence>
<keyword evidence="1" id="KW-1133">Transmembrane helix</keyword>
<dbReference type="WBParaSite" id="Hba_06195">
    <property type="protein sequence ID" value="Hba_06195"/>
    <property type="gene ID" value="Hba_06195"/>
</dbReference>
<name>A0A1I7WM94_HETBA</name>
<proteinExistence type="predicted"/>